<dbReference type="GeneID" id="24127875"/>
<evidence type="ECO:0000313" key="1">
    <source>
        <dbReference type="EMBL" id="KDO29527.1"/>
    </source>
</evidence>
<accession>A0A067CRT6</accession>
<keyword evidence="2" id="KW-1185">Reference proteome</keyword>
<gene>
    <name evidence="1" type="ORF">SPRG_05483</name>
</gene>
<dbReference type="EMBL" id="KK583205">
    <property type="protein sequence ID" value="KDO29527.1"/>
    <property type="molecule type" value="Genomic_DNA"/>
</dbReference>
<dbReference type="VEuPathDB" id="FungiDB:SPRG_05483"/>
<proteinExistence type="predicted"/>
<sequence length="282" mass="30225">MAVLTALAQSTTDAMLPLLLAADPRQLREKTDILALVEASLVYLVQAPSFAEPLCASMLACMASHCALAPAAADKDLSLDRSMSSTVVRFLPSLVQTMPPTVLASQLRHLVLLVSSWIEPSDDSLRWIIVGMDEAYALLLDTLLLLAARSSDDWDEASLERAVDGALRLLAHPSCNASQRAKILHLMELLAPRLSPSRHAPTLNALLEPLGNAKSGAVQDTAWDSWDDDAPKTATSGQDAIENERAFWKRFHASPLAGTNVAAVVAQACTAQAQAALTAWLK</sequence>
<dbReference type="Proteomes" id="UP000030745">
    <property type="component" value="Unassembled WGS sequence"/>
</dbReference>
<dbReference type="RefSeq" id="XP_012199592.1">
    <property type="nucleotide sequence ID" value="XM_012344202.1"/>
</dbReference>
<dbReference type="KEGG" id="spar:SPRG_05483"/>
<organism evidence="1 2">
    <name type="scientific">Saprolegnia parasitica (strain CBS 223.65)</name>
    <dbReference type="NCBI Taxonomy" id="695850"/>
    <lineage>
        <taxon>Eukaryota</taxon>
        <taxon>Sar</taxon>
        <taxon>Stramenopiles</taxon>
        <taxon>Oomycota</taxon>
        <taxon>Saprolegniomycetes</taxon>
        <taxon>Saprolegniales</taxon>
        <taxon>Saprolegniaceae</taxon>
        <taxon>Saprolegnia</taxon>
    </lineage>
</organism>
<name>A0A067CRT6_SAPPC</name>
<protein>
    <submittedName>
        <fullName evidence="1">Uncharacterized protein</fullName>
    </submittedName>
</protein>
<dbReference type="AlphaFoldDB" id="A0A067CRT6"/>
<evidence type="ECO:0000313" key="2">
    <source>
        <dbReference type="Proteomes" id="UP000030745"/>
    </source>
</evidence>
<reference evidence="1 2" key="1">
    <citation type="journal article" date="2013" name="PLoS Genet.">
        <title>Distinctive expansion of potential virulence genes in the genome of the oomycete fish pathogen Saprolegnia parasitica.</title>
        <authorList>
            <person name="Jiang R.H."/>
            <person name="de Bruijn I."/>
            <person name="Haas B.J."/>
            <person name="Belmonte R."/>
            <person name="Lobach L."/>
            <person name="Christie J."/>
            <person name="van den Ackerveken G."/>
            <person name="Bottin A."/>
            <person name="Bulone V."/>
            <person name="Diaz-Moreno S.M."/>
            <person name="Dumas B."/>
            <person name="Fan L."/>
            <person name="Gaulin E."/>
            <person name="Govers F."/>
            <person name="Grenville-Briggs L.J."/>
            <person name="Horner N.R."/>
            <person name="Levin J.Z."/>
            <person name="Mammella M."/>
            <person name="Meijer H.J."/>
            <person name="Morris P."/>
            <person name="Nusbaum C."/>
            <person name="Oome S."/>
            <person name="Phillips A.J."/>
            <person name="van Rooyen D."/>
            <person name="Rzeszutek E."/>
            <person name="Saraiva M."/>
            <person name="Secombes C.J."/>
            <person name="Seidl M.F."/>
            <person name="Snel B."/>
            <person name="Stassen J.H."/>
            <person name="Sykes S."/>
            <person name="Tripathy S."/>
            <person name="van den Berg H."/>
            <person name="Vega-Arreguin J.C."/>
            <person name="Wawra S."/>
            <person name="Young S.K."/>
            <person name="Zeng Q."/>
            <person name="Dieguez-Uribeondo J."/>
            <person name="Russ C."/>
            <person name="Tyler B.M."/>
            <person name="van West P."/>
        </authorList>
    </citation>
    <scope>NUCLEOTIDE SEQUENCE [LARGE SCALE GENOMIC DNA]</scope>
    <source>
        <strain evidence="1 2">CBS 223.65</strain>
    </source>
</reference>